<comment type="caution">
    <text evidence="2">The sequence shown here is derived from an EMBL/GenBank/DDBJ whole genome shotgun (WGS) entry which is preliminary data.</text>
</comment>
<protein>
    <submittedName>
        <fullName evidence="2">Uncharacterized protein</fullName>
    </submittedName>
</protein>
<evidence type="ECO:0000313" key="2">
    <source>
        <dbReference type="EMBL" id="KAG0561328.1"/>
    </source>
</evidence>
<dbReference type="Proteomes" id="UP000822688">
    <property type="component" value="Chromosome 9"/>
</dbReference>
<reference evidence="2" key="1">
    <citation type="submission" date="2020-06" db="EMBL/GenBank/DDBJ databases">
        <title>WGS assembly of Ceratodon purpureus strain R40.</title>
        <authorList>
            <person name="Carey S.B."/>
            <person name="Jenkins J."/>
            <person name="Shu S."/>
            <person name="Lovell J.T."/>
            <person name="Sreedasyam A."/>
            <person name="Maumus F."/>
            <person name="Tiley G.P."/>
            <person name="Fernandez-Pozo N."/>
            <person name="Barry K."/>
            <person name="Chen C."/>
            <person name="Wang M."/>
            <person name="Lipzen A."/>
            <person name="Daum C."/>
            <person name="Saski C.A."/>
            <person name="Payton A.C."/>
            <person name="Mcbreen J.C."/>
            <person name="Conrad R.E."/>
            <person name="Kollar L.M."/>
            <person name="Olsson S."/>
            <person name="Huttunen S."/>
            <person name="Landis J.B."/>
            <person name="Wickett N.J."/>
            <person name="Johnson M.G."/>
            <person name="Rensing S.A."/>
            <person name="Grimwood J."/>
            <person name="Schmutz J."/>
            <person name="Mcdaniel S.F."/>
        </authorList>
    </citation>
    <scope>NUCLEOTIDE SEQUENCE</scope>
    <source>
        <strain evidence="2">R40</strain>
    </source>
</reference>
<dbReference type="SUPFAM" id="SSF53300">
    <property type="entry name" value="vWA-like"/>
    <property type="match status" value="1"/>
</dbReference>
<sequence>MENGTHLSQRAAAIQRRNEELERILAAAAGVGNILSVIREGTHEGPTHSTGNTVLTPVSFVAGKIQEHGDNSGVDSQLGAEVGETLNSVVVVSEAASPSENIQCRNEDLESCQILEPTKVVERVGLPDVLRSAVRHEGHQSWQPFSRPHALVTDPGKISTEMNVCRDTESQEVELNGGGTKQLPVRTISLETLAIQKKNMELEKQIGALRVKAPQVGELSVHSLELKQRNEEIERSLAQLKRNSTGCRSPATQALNQRNQELEQRLLLAETSRERAIDTADRERTRKISLRACELEEMMTKAQELDLVFLVDATTSMQFYIDVVKHKVVDIANGIRGVHTQLTLRVAFAPYRDYAERAYDEHDTCDFTTSFEGEGSTFIKALTRVKTFGGGDDAEDVFSGLERVTRLSWKATTRVLVHIADAPCHGLQFHNESVGDYYPEGDYWRRNIGCLLKYLQNDCQIASYLFCHINDSTRKMIHEFKRYTARPGSRPWIEEEQLLSNVDNLVQIIVKNACSTISHTMSTTVPR</sequence>
<dbReference type="InterPro" id="IPR036465">
    <property type="entry name" value="vWFA_dom_sf"/>
</dbReference>
<accession>A0A8T0GUH6</accession>
<dbReference type="AlphaFoldDB" id="A0A8T0GUH6"/>
<gene>
    <name evidence="2" type="ORF">KC19_9G055700</name>
</gene>
<dbReference type="Gene3D" id="3.40.50.410">
    <property type="entry name" value="von Willebrand factor, type A domain"/>
    <property type="match status" value="1"/>
</dbReference>
<dbReference type="PANTHER" id="PTHR47763">
    <property type="entry name" value="ALPHA-PROTEIN KINASE VWKA"/>
    <property type="match status" value="1"/>
</dbReference>
<name>A0A8T0GUH6_CERPU</name>
<dbReference type="PANTHER" id="PTHR47763:SF4">
    <property type="entry name" value="ALPHA-PROTEIN KINASE VWKA"/>
    <property type="match status" value="1"/>
</dbReference>
<dbReference type="EMBL" id="CM026430">
    <property type="protein sequence ID" value="KAG0561328.1"/>
    <property type="molecule type" value="Genomic_DNA"/>
</dbReference>
<keyword evidence="1" id="KW-0175">Coiled coil</keyword>
<evidence type="ECO:0000313" key="3">
    <source>
        <dbReference type="Proteomes" id="UP000822688"/>
    </source>
</evidence>
<feature type="coiled-coil region" evidence="1">
    <location>
        <begin position="223"/>
        <end position="279"/>
    </location>
</feature>
<dbReference type="InterPro" id="IPR052969">
    <property type="entry name" value="Thr-specific_kinase-like"/>
</dbReference>
<proteinExistence type="predicted"/>
<organism evidence="2 3">
    <name type="scientific">Ceratodon purpureus</name>
    <name type="common">Fire moss</name>
    <name type="synonym">Dicranum purpureum</name>
    <dbReference type="NCBI Taxonomy" id="3225"/>
    <lineage>
        <taxon>Eukaryota</taxon>
        <taxon>Viridiplantae</taxon>
        <taxon>Streptophyta</taxon>
        <taxon>Embryophyta</taxon>
        <taxon>Bryophyta</taxon>
        <taxon>Bryophytina</taxon>
        <taxon>Bryopsida</taxon>
        <taxon>Dicranidae</taxon>
        <taxon>Pseudoditrichales</taxon>
        <taxon>Ditrichaceae</taxon>
        <taxon>Ceratodon</taxon>
    </lineage>
</organism>
<evidence type="ECO:0000256" key="1">
    <source>
        <dbReference type="SAM" id="Coils"/>
    </source>
</evidence>
<keyword evidence="3" id="KW-1185">Reference proteome</keyword>